<dbReference type="InterPro" id="IPR051058">
    <property type="entry name" value="GDSL_Est/Lipase"/>
</dbReference>
<dbReference type="InterPro" id="IPR001087">
    <property type="entry name" value="GDSL"/>
</dbReference>
<gene>
    <name evidence="3" type="ORF">IRI77_19780</name>
</gene>
<dbReference type="PANTHER" id="PTHR45648:SF22">
    <property type="entry name" value="GDSL LIPASE_ACYLHYDROLASE FAMILY PROTEIN (AFU_ORTHOLOGUE AFUA_4G14700)"/>
    <property type="match status" value="1"/>
</dbReference>
<evidence type="ECO:0000313" key="3">
    <source>
        <dbReference type="EMBL" id="QOY85082.1"/>
    </source>
</evidence>
<keyword evidence="1" id="KW-0378">Hydrolase</keyword>
<protein>
    <submittedName>
        <fullName evidence="3">GDSL family lipase</fullName>
    </submittedName>
</protein>
<reference evidence="3 4" key="1">
    <citation type="submission" date="2020-10" db="EMBL/GenBank/DDBJ databases">
        <title>Complete genome sequence of Paludibaculum fermentans P105T, a facultatively anaerobic acidobacterium capable of dissimilatory Fe(III) reduction.</title>
        <authorList>
            <person name="Dedysh S.N."/>
            <person name="Beletsky A.V."/>
            <person name="Kulichevskaya I.S."/>
            <person name="Mardanov A.V."/>
            <person name="Ravin N.V."/>
        </authorList>
    </citation>
    <scope>NUCLEOTIDE SEQUENCE [LARGE SCALE GENOMIC DNA]</scope>
    <source>
        <strain evidence="3 4">P105</strain>
    </source>
</reference>
<dbReference type="Gene3D" id="3.40.50.1110">
    <property type="entry name" value="SGNH hydrolase"/>
    <property type="match status" value="1"/>
</dbReference>
<dbReference type="RefSeq" id="WP_194446752.1">
    <property type="nucleotide sequence ID" value="NZ_CP063849.1"/>
</dbReference>
<dbReference type="GO" id="GO:0016788">
    <property type="term" value="F:hydrolase activity, acting on ester bonds"/>
    <property type="evidence" value="ECO:0007669"/>
    <property type="project" value="InterPro"/>
</dbReference>
<dbReference type="Pfam" id="PF00657">
    <property type="entry name" value="Lipase_GDSL"/>
    <property type="match status" value="1"/>
</dbReference>
<evidence type="ECO:0000256" key="2">
    <source>
        <dbReference type="SAM" id="SignalP"/>
    </source>
</evidence>
<dbReference type="SUPFAM" id="SSF52266">
    <property type="entry name" value="SGNH hydrolase"/>
    <property type="match status" value="1"/>
</dbReference>
<feature type="signal peptide" evidence="2">
    <location>
        <begin position="1"/>
        <end position="29"/>
    </location>
</feature>
<feature type="chain" id="PRO_5033019696" evidence="2">
    <location>
        <begin position="30"/>
        <end position="291"/>
    </location>
</feature>
<sequence>MILIPMPPRSLFLASLPLVSVLLGGTAFGAQPGVPGYDRLYVFGDSYSDSGAGYIDGDGPTAVVYLARHLGLNLVPAPSRENPQSSLNFAVSGARTDRGAGHRIEGALLGYGMRNQIEDFEAGVRAHRIEFNPGRALFFIAGGLNDSRLATTTTIENLKEEIRILHSVGARRFMLALLPMSLPNFSQVGRRLNPDLARIPQEIRTEFPDVQIALSSWGLFMDYVMRDAVDYGIENTTSACAGRAIFHEDATPCQQPSTYFYYHAGHPSTAVHRIVGGQLYEELLSAGPKPE</sequence>
<dbReference type="InterPro" id="IPR036514">
    <property type="entry name" value="SGNH_hydro_sf"/>
</dbReference>
<accession>A0A7S7NK50</accession>
<organism evidence="3 4">
    <name type="scientific">Paludibaculum fermentans</name>
    <dbReference type="NCBI Taxonomy" id="1473598"/>
    <lineage>
        <taxon>Bacteria</taxon>
        <taxon>Pseudomonadati</taxon>
        <taxon>Acidobacteriota</taxon>
        <taxon>Terriglobia</taxon>
        <taxon>Bryobacterales</taxon>
        <taxon>Bryobacteraceae</taxon>
        <taxon>Paludibaculum</taxon>
    </lineage>
</organism>
<name>A0A7S7NK50_PALFE</name>
<evidence type="ECO:0000313" key="4">
    <source>
        <dbReference type="Proteomes" id="UP000593892"/>
    </source>
</evidence>
<evidence type="ECO:0000256" key="1">
    <source>
        <dbReference type="ARBA" id="ARBA00022801"/>
    </source>
</evidence>
<keyword evidence="2" id="KW-0732">Signal</keyword>
<dbReference type="PANTHER" id="PTHR45648">
    <property type="entry name" value="GDSL LIPASE/ACYLHYDROLASE FAMILY PROTEIN (AFU_ORTHOLOGUE AFUA_4G14700)"/>
    <property type="match status" value="1"/>
</dbReference>
<proteinExistence type="predicted"/>
<dbReference type="EMBL" id="CP063849">
    <property type="protein sequence ID" value="QOY85082.1"/>
    <property type="molecule type" value="Genomic_DNA"/>
</dbReference>
<dbReference type="KEGG" id="pfer:IRI77_19780"/>
<dbReference type="AlphaFoldDB" id="A0A7S7NK50"/>
<keyword evidence="4" id="KW-1185">Reference proteome</keyword>
<dbReference type="Proteomes" id="UP000593892">
    <property type="component" value="Chromosome"/>
</dbReference>